<reference evidence="2 3" key="1">
    <citation type="submission" date="2019-07" db="EMBL/GenBank/DDBJ databases">
        <title>De Novo Assembly of kiwifruit Actinidia rufa.</title>
        <authorList>
            <person name="Sugita-Konishi S."/>
            <person name="Sato K."/>
            <person name="Mori E."/>
            <person name="Abe Y."/>
            <person name="Kisaki G."/>
            <person name="Hamano K."/>
            <person name="Suezawa K."/>
            <person name="Otani M."/>
            <person name="Fukuda T."/>
            <person name="Manabe T."/>
            <person name="Gomi K."/>
            <person name="Tabuchi M."/>
            <person name="Akimitsu K."/>
            <person name="Kataoka I."/>
        </authorList>
    </citation>
    <scope>NUCLEOTIDE SEQUENCE [LARGE SCALE GENOMIC DNA]</scope>
    <source>
        <strain evidence="3">cv. Fuchu</strain>
    </source>
</reference>
<name>A0A7J0E9W2_9ERIC</name>
<evidence type="ECO:0000256" key="1">
    <source>
        <dbReference type="SAM" id="Phobius"/>
    </source>
</evidence>
<dbReference type="OrthoDB" id="2126698at2759"/>
<gene>
    <name evidence="2" type="ORF">Acr_02g0006870</name>
</gene>
<keyword evidence="1" id="KW-0812">Transmembrane</keyword>
<keyword evidence="1" id="KW-1133">Transmembrane helix</keyword>
<evidence type="ECO:0000313" key="2">
    <source>
        <dbReference type="EMBL" id="GFY82447.1"/>
    </source>
</evidence>
<keyword evidence="3" id="KW-1185">Reference proteome</keyword>
<keyword evidence="1" id="KW-0472">Membrane</keyword>
<sequence>MCTMNLSLEIQSDDHVGSQDAGNNEDGKRARENKFFHRLAQRLPVSEVVEELLILGKITCPILMTTMLLHSKSIISMLFLGRMGKIELAGGSIAIAFANITGNSVMKGPLCGYGPNLLPSLWSQAMVRHHPDLPQNFPPPLNSIRPHISPVAKRGVCVPLVRPRPCHHQSRQGLPLVFDSRVASRSPPPPVTVILENPRPKLTGNNSRHLCYDIAPSHQLHFRQLLEIRGERHCVELCLFPLQYEHRLVNLHCPVENIPKTMGWGNTGLYDSRMVAIAEPSNTYVSISQRVGHELGAGEAARAQRAAIIGIMVALAYGLTALGALFPYWGSLRSGMLPKPPPVGSFMVRVLGLWWGLVAAQYSCVVMMLYSLYQTDWRHQAKRAEELTLAAGDEDVGTNLVP</sequence>
<proteinExistence type="predicted"/>
<feature type="transmembrane region" description="Helical" evidence="1">
    <location>
        <begin position="306"/>
        <end position="330"/>
    </location>
</feature>
<dbReference type="Proteomes" id="UP000585474">
    <property type="component" value="Unassembled WGS sequence"/>
</dbReference>
<organism evidence="2 3">
    <name type="scientific">Actinidia rufa</name>
    <dbReference type="NCBI Taxonomy" id="165716"/>
    <lineage>
        <taxon>Eukaryota</taxon>
        <taxon>Viridiplantae</taxon>
        <taxon>Streptophyta</taxon>
        <taxon>Embryophyta</taxon>
        <taxon>Tracheophyta</taxon>
        <taxon>Spermatophyta</taxon>
        <taxon>Magnoliopsida</taxon>
        <taxon>eudicotyledons</taxon>
        <taxon>Gunneridae</taxon>
        <taxon>Pentapetalae</taxon>
        <taxon>asterids</taxon>
        <taxon>Ericales</taxon>
        <taxon>Actinidiaceae</taxon>
        <taxon>Actinidia</taxon>
    </lineage>
</organism>
<feature type="transmembrane region" description="Helical" evidence="1">
    <location>
        <begin position="350"/>
        <end position="373"/>
    </location>
</feature>
<evidence type="ECO:0000313" key="3">
    <source>
        <dbReference type="Proteomes" id="UP000585474"/>
    </source>
</evidence>
<accession>A0A7J0E9W2</accession>
<dbReference type="AlphaFoldDB" id="A0A7J0E9W2"/>
<dbReference type="EMBL" id="BJWL01000002">
    <property type="protein sequence ID" value="GFY82447.1"/>
    <property type="molecule type" value="Genomic_DNA"/>
</dbReference>
<comment type="caution">
    <text evidence="2">The sequence shown here is derived from an EMBL/GenBank/DDBJ whole genome shotgun (WGS) entry which is preliminary data.</text>
</comment>
<protein>
    <submittedName>
        <fullName evidence="2">MATE efflux family protein</fullName>
    </submittedName>
</protein>